<accession>A0A7R7DT39</accession>
<dbReference type="GO" id="GO:0043565">
    <property type="term" value="F:sequence-specific DNA binding"/>
    <property type="evidence" value="ECO:0007669"/>
    <property type="project" value="InterPro"/>
</dbReference>
<evidence type="ECO:0000259" key="4">
    <source>
        <dbReference type="PROSITE" id="PS01124"/>
    </source>
</evidence>
<dbReference type="InterPro" id="IPR003313">
    <property type="entry name" value="AraC-bd"/>
</dbReference>
<dbReference type="EMBL" id="AP023355">
    <property type="protein sequence ID" value="BCJ37175.1"/>
    <property type="molecule type" value="Genomic_DNA"/>
</dbReference>
<evidence type="ECO:0000256" key="3">
    <source>
        <dbReference type="ARBA" id="ARBA00023163"/>
    </source>
</evidence>
<dbReference type="PANTHER" id="PTHR43280">
    <property type="entry name" value="ARAC-FAMILY TRANSCRIPTIONAL REGULATOR"/>
    <property type="match status" value="1"/>
</dbReference>
<dbReference type="PANTHER" id="PTHR43280:SF32">
    <property type="entry name" value="TRANSCRIPTIONAL REGULATORY PROTEIN"/>
    <property type="match status" value="1"/>
</dbReference>
<dbReference type="Pfam" id="PF12833">
    <property type="entry name" value="HTH_18"/>
    <property type="match status" value="1"/>
</dbReference>
<dbReference type="GO" id="GO:0003700">
    <property type="term" value="F:DNA-binding transcription factor activity"/>
    <property type="evidence" value="ECO:0007669"/>
    <property type="project" value="InterPro"/>
</dbReference>
<keyword evidence="6" id="KW-1185">Reference proteome</keyword>
<gene>
    <name evidence="5" type="ORF">Athai_46780</name>
</gene>
<dbReference type="SUPFAM" id="SSF51215">
    <property type="entry name" value="Regulatory protein AraC"/>
    <property type="match status" value="1"/>
</dbReference>
<dbReference type="InterPro" id="IPR018060">
    <property type="entry name" value="HTH_AraC"/>
</dbReference>
<evidence type="ECO:0000313" key="6">
    <source>
        <dbReference type="Proteomes" id="UP000611640"/>
    </source>
</evidence>
<feature type="domain" description="HTH araC/xylS-type" evidence="4">
    <location>
        <begin position="165"/>
        <end position="263"/>
    </location>
</feature>
<dbReference type="Proteomes" id="UP000611640">
    <property type="component" value="Chromosome"/>
</dbReference>
<protein>
    <submittedName>
        <fullName evidence="5">AraC family transcriptional regulator</fullName>
    </submittedName>
</protein>
<name>A0A7R7DT39_9ACTN</name>
<sequence>MPFQAPTPFGVEVMSIAELWAMAPPGYLAAPQRPTFHLLLLVTGGATTHTLDFEEHHLTRGCALWVRPGQVQVFGERAAGDLVLFESDFLIPGTHAAALADSHCGPVTVIAPFEPARRALRHEYDRARKPTLVAAETLRHLLSVLILELARAAPEPTPDRTGLDARFRALLERDFTTAHDVDHYARQLGYTTRTLNRATHTAVGESPKQAINRRLVLEARRLLAHTDQPITQLAHRLGFRDPSNFSAFFVTQTGQSPSVFRAGTRR</sequence>
<dbReference type="InterPro" id="IPR009057">
    <property type="entry name" value="Homeodomain-like_sf"/>
</dbReference>
<keyword evidence="3" id="KW-0804">Transcription</keyword>
<dbReference type="Gene3D" id="1.10.10.60">
    <property type="entry name" value="Homeodomain-like"/>
    <property type="match status" value="1"/>
</dbReference>
<proteinExistence type="predicted"/>
<dbReference type="AlphaFoldDB" id="A0A7R7DT39"/>
<dbReference type="SUPFAM" id="SSF46689">
    <property type="entry name" value="Homeodomain-like"/>
    <property type="match status" value="1"/>
</dbReference>
<dbReference type="PROSITE" id="PS01124">
    <property type="entry name" value="HTH_ARAC_FAMILY_2"/>
    <property type="match status" value="1"/>
</dbReference>
<organism evidence="5 6">
    <name type="scientific">Actinocatenispora thailandica</name>
    <dbReference type="NCBI Taxonomy" id="227318"/>
    <lineage>
        <taxon>Bacteria</taxon>
        <taxon>Bacillati</taxon>
        <taxon>Actinomycetota</taxon>
        <taxon>Actinomycetes</taxon>
        <taxon>Micromonosporales</taxon>
        <taxon>Micromonosporaceae</taxon>
        <taxon>Actinocatenispora</taxon>
    </lineage>
</organism>
<dbReference type="SMART" id="SM00342">
    <property type="entry name" value="HTH_ARAC"/>
    <property type="match status" value="1"/>
</dbReference>
<evidence type="ECO:0000256" key="2">
    <source>
        <dbReference type="ARBA" id="ARBA00023125"/>
    </source>
</evidence>
<evidence type="ECO:0000313" key="5">
    <source>
        <dbReference type="EMBL" id="BCJ37175.1"/>
    </source>
</evidence>
<dbReference type="Pfam" id="PF02311">
    <property type="entry name" value="AraC_binding"/>
    <property type="match status" value="1"/>
</dbReference>
<keyword evidence="2" id="KW-0238">DNA-binding</keyword>
<reference evidence="5 6" key="1">
    <citation type="submission" date="2020-08" db="EMBL/GenBank/DDBJ databases">
        <title>Whole genome shotgun sequence of Actinocatenispora thailandica NBRC 105041.</title>
        <authorList>
            <person name="Komaki H."/>
            <person name="Tamura T."/>
        </authorList>
    </citation>
    <scope>NUCLEOTIDE SEQUENCE [LARGE SCALE GENOMIC DNA]</scope>
    <source>
        <strain evidence="5 6">NBRC 105041</strain>
    </source>
</reference>
<dbReference type="InterPro" id="IPR037923">
    <property type="entry name" value="HTH-like"/>
</dbReference>
<dbReference type="KEGG" id="atl:Athai_46780"/>
<keyword evidence="1" id="KW-0805">Transcription regulation</keyword>
<evidence type="ECO:0000256" key="1">
    <source>
        <dbReference type="ARBA" id="ARBA00023015"/>
    </source>
</evidence>